<dbReference type="Proteomes" id="UP000076532">
    <property type="component" value="Unassembled WGS sequence"/>
</dbReference>
<dbReference type="OrthoDB" id="429813at2759"/>
<gene>
    <name evidence="1" type="ORF">FIBSPDRAFT_862474</name>
</gene>
<dbReference type="EMBL" id="KV417561">
    <property type="protein sequence ID" value="KZP19774.1"/>
    <property type="molecule type" value="Genomic_DNA"/>
</dbReference>
<proteinExistence type="predicted"/>
<keyword evidence="2" id="KW-1185">Reference proteome</keyword>
<accession>A0A166IFV4</accession>
<reference evidence="1 2" key="1">
    <citation type="journal article" date="2016" name="Mol. Biol. Evol.">
        <title>Comparative Genomics of Early-Diverging Mushroom-Forming Fungi Provides Insights into the Origins of Lignocellulose Decay Capabilities.</title>
        <authorList>
            <person name="Nagy L.G."/>
            <person name="Riley R."/>
            <person name="Tritt A."/>
            <person name="Adam C."/>
            <person name="Daum C."/>
            <person name="Floudas D."/>
            <person name="Sun H."/>
            <person name="Yadav J.S."/>
            <person name="Pangilinan J."/>
            <person name="Larsson K.H."/>
            <person name="Matsuura K."/>
            <person name="Barry K."/>
            <person name="Labutti K."/>
            <person name="Kuo R."/>
            <person name="Ohm R.A."/>
            <person name="Bhattacharya S.S."/>
            <person name="Shirouzu T."/>
            <person name="Yoshinaga Y."/>
            <person name="Martin F.M."/>
            <person name="Grigoriev I.V."/>
            <person name="Hibbett D.S."/>
        </authorList>
    </citation>
    <scope>NUCLEOTIDE SEQUENCE [LARGE SCALE GENOMIC DNA]</scope>
    <source>
        <strain evidence="1 2">CBS 109695</strain>
    </source>
</reference>
<sequence>MSWAGLGQMPQLRYQTILDVAMAEESPSIAMNIVHPRPSSWFAIVGSISNALHVSRP</sequence>
<evidence type="ECO:0000313" key="1">
    <source>
        <dbReference type="EMBL" id="KZP19774.1"/>
    </source>
</evidence>
<protein>
    <submittedName>
        <fullName evidence="1">Uncharacterized protein</fullName>
    </submittedName>
</protein>
<organism evidence="1 2">
    <name type="scientific">Athelia psychrophila</name>
    <dbReference type="NCBI Taxonomy" id="1759441"/>
    <lineage>
        <taxon>Eukaryota</taxon>
        <taxon>Fungi</taxon>
        <taxon>Dikarya</taxon>
        <taxon>Basidiomycota</taxon>
        <taxon>Agaricomycotina</taxon>
        <taxon>Agaricomycetes</taxon>
        <taxon>Agaricomycetidae</taxon>
        <taxon>Atheliales</taxon>
        <taxon>Atheliaceae</taxon>
        <taxon>Athelia</taxon>
    </lineage>
</organism>
<dbReference type="AlphaFoldDB" id="A0A166IFV4"/>
<name>A0A166IFV4_9AGAM</name>
<evidence type="ECO:0000313" key="2">
    <source>
        <dbReference type="Proteomes" id="UP000076532"/>
    </source>
</evidence>